<dbReference type="EMBL" id="JACIIJ010000007">
    <property type="protein sequence ID" value="MBB6222312.1"/>
    <property type="molecule type" value="Genomic_DNA"/>
</dbReference>
<accession>A0A7X0DVE2</accession>
<dbReference type="Proteomes" id="UP000517187">
    <property type="component" value="Unassembled WGS sequence"/>
</dbReference>
<gene>
    <name evidence="2" type="ORF">GGE66_003296</name>
    <name evidence="3" type="ORF">GGI64_000160</name>
</gene>
<proteinExistence type="predicted"/>
<evidence type="ECO:0000256" key="1">
    <source>
        <dbReference type="SAM" id="MobiDB-lite"/>
    </source>
</evidence>
<protein>
    <submittedName>
        <fullName evidence="2">Uncharacterized protein</fullName>
    </submittedName>
</protein>
<name>A0A7X0DVE2_RHILE</name>
<evidence type="ECO:0000313" key="3">
    <source>
        <dbReference type="EMBL" id="NYJ09141.1"/>
    </source>
</evidence>
<evidence type="ECO:0000313" key="5">
    <source>
        <dbReference type="Proteomes" id="UP000535276"/>
    </source>
</evidence>
<evidence type="ECO:0000313" key="2">
    <source>
        <dbReference type="EMBL" id="MBB6222312.1"/>
    </source>
</evidence>
<comment type="caution">
    <text evidence="2">The sequence shown here is derived from an EMBL/GenBank/DDBJ whole genome shotgun (WGS) entry which is preliminary data.</text>
</comment>
<evidence type="ECO:0000313" key="4">
    <source>
        <dbReference type="Proteomes" id="UP000517187"/>
    </source>
</evidence>
<organism evidence="2 4">
    <name type="scientific">Rhizobium leguminosarum</name>
    <dbReference type="NCBI Taxonomy" id="384"/>
    <lineage>
        <taxon>Bacteria</taxon>
        <taxon>Pseudomonadati</taxon>
        <taxon>Pseudomonadota</taxon>
        <taxon>Alphaproteobacteria</taxon>
        <taxon>Hyphomicrobiales</taxon>
        <taxon>Rhizobiaceae</taxon>
        <taxon>Rhizobium/Agrobacterium group</taxon>
        <taxon>Rhizobium</taxon>
    </lineage>
</organism>
<reference evidence="2 4" key="1">
    <citation type="submission" date="2020-08" db="EMBL/GenBank/DDBJ databases">
        <title>Genomic Encyclopedia of Type Strains, Phase IV (KMG-V): Genome sequencing to study the core and pangenomes of soil and plant-associated prokaryotes.</title>
        <authorList>
            <person name="Whitman W."/>
        </authorList>
    </citation>
    <scope>NUCLEOTIDE SEQUENCE [LARGE SCALE GENOMIC DNA]</scope>
    <source>
        <strain evidence="2 4">SEMIA 4011</strain>
        <strain evidence="3 5">SEMIA 4052</strain>
    </source>
</reference>
<sequence length="97" mass="10739">MPDHLYLVLGRFDMVVGSIVVQREPGLLHLCFVKPLSPDVVNRLARMSYPFSTLESLSPRTISARESVQPTLRPMPPPPHGAQEGGLGQNTKHSKRP</sequence>
<feature type="region of interest" description="Disordered" evidence="1">
    <location>
        <begin position="62"/>
        <end position="97"/>
    </location>
</feature>
<dbReference type="EMBL" id="JACBZV010000001">
    <property type="protein sequence ID" value="NYJ09141.1"/>
    <property type="molecule type" value="Genomic_DNA"/>
</dbReference>
<dbReference type="Proteomes" id="UP000535276">
    <property type="component" value="Unassembled WGS sequence"/>
</dbReference>
<dbReference type="AlphaFoldDB" id="A0A7X0DVE2"/>